<reference evidence="1" key="1">
    <citation type="submission" date="2021-03" db="EMBL/GenBank/DDBJ databases">
        <title>Draft genome sequence of rust myrtle Austropuccinia psidii MF-1, a brazilian biotype.</title>
        <authorList>
            <person name="Quecine M.C."/>
            <person name="Pachon D.M.R."/>
            <person name="Bonatelli M.L."/>
            <person name="Correr F.H."/>
            <person name="Franceschini L.M."/>
            <person name="Leite T.F."/>
            <person name="Margarido G.R.A."/>
            <person name="Almeida C.A."/>
            <person name="Ferrarezi J.A."/>
            <person name="Labate C.A."/>
        </authorList>
    </citation>
    <scope>NUCLEOTIDE SEQUENCE</scope>
    <source>
        <strain evidence="1">MF-1</strain>
    </source>
</reference>
<evidence type="ECO:0000313" key="1">
    <source>
        <dbReference type="EMBL" id="MBW0476056.1"/>
    </source>
</evidence>
<protein>
    <submittedName>
        <fullName evidence="1">Uncharacterized protein</fullName>
    </submittedName>
</protein>
<dbReference type="Proteomes" id="UP000765509">
    <property type="component" value="Unassembled WGS sequence"/>
</dbReference>
<dbReference type="EMBL" id="AVOT02004328">
    <property type="protein sequence ID" value="MBW0476056.1"/>
    <property type="molecule type" value="Genomic_DNA"/>
</dbReference>
<organism evidence="1 2">
    <name type="scientific">Austropuccinia psidii MF-1</name>
    <dbReference type="NCBI Taxonomy" id="1389203"/>
    <lineage>
        <taxon>Eukaryota</taxon>
        <taxon>Fungi</taxon>
        <taxon>Dikarya</taxon>
        <taxon>Basidiomycota</taxon>
        <taxon>Pucciniomycotina</taxon>
        <taxon>Pucciniomycetes</taxon>
        <taxon>Pucciniales</taxon>
        <taxon>Sphaerophragmiaceae</taxon>
        <taxon>Austropuccinia</taxon>
    </lineage>
</organism>
<sequence>MSGSTRLKEAADAKPLSNKEMYSLLNSLRWEVLSLKSAQNCDAAKMQSLLMALSSPPPALLPYHQNHCTDSSAYDLFMQEQYRVANRSSHLQSDGSNFSEWVAGLNRVLCIALNSKLSVEDCPSLLEN</sequence>
<evidence type="ECO:0000313" key="2">
    <source>
        <dbReference type="Proteomes" id="UP000765509"/>
    </source>
</evidence>
<gene>
    <name evidence="1" type="ORF">O181_015771</name>
</gene>
<accession>A0A9Q3C0H7</accession>
<name>A0A9Q3C0H7_9BASI</name>
<comment type="caution">
    <text evidence="1">The sequence shown here is derived from an EMBL/GenBank/DDBJ whole genome shotgun (WGS) entry which is preliminary data.</text>
</comment>
<keyword evidence="2" id="KW-1185">Reference proteome</keyword>
<proteinExistence type="predicted"/>
<dbReference type="AlphaFoldDB" id="A0A9Q3C0H7"/>